<evidence type="ECO:0000256" key="2">
    <source>
        <dbReference type="SAM" id="Phobius"/>
    </source>
</evidence>
<feature type="transmembrane region" description="Helical" evidence="2">
    <location>
        <begin position="101"/>
        <end position="123"/>
    </location>
</feature>
<dbReference type="PANTHER" id="PTHR30576">
    <property type="entry name" value="COLANIC BIOSYNTHESIS UDP-GLUCOSE LIPID CARRIER TRANSFERASE"/>
    <property type="match status" value="1"/>
</dbReference>
<protein>
    <submittedName>
        <fullName evidence="4">Sugar transferase</fullName>
    </submittedName>
</protein>
<keyword evidence="2" id="KW-1133">Transmembrane helix</keyword>
<evidence type="ECO:0000313" key="5">
    <source>
        <dbReference type="Proteomes" id="UP000727993"/>
    </source>
</evidence>
<dbReference type="PANTHER" id="PTHR30576:SF0">
    <property type="entry name" value="UNDECAPRENYL-PHOSPHATE N-ACETYLGALACTOSAMINYL 1-PHOSPHATE TRANSFERASE-RELATED"/>
    <property type="match status" value="1"/>
</dbReference>
<gene>
    <name evidence="4" type="ORF">IPN02_14135</name>
</gene>
<keyword evidence="4" id="KW-0808">Transferase</keyword>
<dbReference type="GO" id="GO:0016780">
    <property type="term" value="F:phosphotransferase activity, for other substituted phosphate groups"/>
    <property type="evidence" value="ECO:0007669"/>
    <property type="project" value="TreeGrafter"/>
</dbReference>
<comment type="similarity">
    <text evidence="1">Belongs to the bacterial sugar transferase family.</text>
</comment>
<feature type="transmembrane region" description="Helical" evidence="2">
    <location>
        <begin position="255"/>
        <end position="281"/>
    </location>
</feature>
<dbReference type="Pfam" id="PF02397">
    <property type="entry name" value="Bac_transf"/>
    <property type="match status" value="1"/>
</dbReference>
<keyword evidence="2" id="KW-0472">Membrane</keyword>
<feature type="domain" description="Bacterial sugar transferase" evidence="3">
    <location>
        <begin position="254"/>
        <end position="442"/>
    </location>
</feature>
<feature type="transmembrane region" description="Helical" evidence="2">
    <location>
        <begin position="71"/>
        <end position="89"/>
    </location>
</feature>
<reference evidence="4 5" key="1">
    <citation type="submission" date="2020-10" db="EMBL/GenBank/DDBJ databases">
        <title>Connecting structure to function with the recovery of over 1000 high-quality activated sludge metagenome-assembled genomes encoding full-length rRNA genes using long-read sequencing.</title>
        <authorList>
            <person name="Singleton C.M."/>
            <person name="Petriglieri F."/>
            <person name="Kristensen J.M."/>
            <person name="Kirkegaard R.H."/>
            <person name="Michaelsen T.Y."/>
            <person name="Andersen M.H."/>
            <person name="Karst S.M."/>
            <person name="Dueholm M.S."/>
            <person name="Nielsen P.H."/>
            <person name="Albertsen M."/>
        </authorList>
    </citation>
    <scope>NUCLEOTIDE SEQUENCE [LARGE SCALE GENOMIC DNA]</scope>
    <source>
        <strain evidence="4">Lyne_18-Q3-R50-59_MAXAC.006</strain>
    </source>
</reference>
<accession>A0A936TFC9</accession>
<sequence>MRRRVGQLALIVATALAVVGLFTFHASAIAEPRYSLSDPGRTAAAAGWTIGLLFVAYMAGLPDAVRTVGRAVGASFAAPAVTVGVASIIQLAAGDALLPRFVVFASLAVMPVVNLLVSLPLVASRGRGAVMAIVLASPDQLADLERVTERGVPNMLRIGATLSVVPGATDTAERLRRAVEVHRPSILVLADDLMNDSPLAREAAHLHAEGMRIRTLLGFYEDWFRLVPLSELADVSLLFDIGEVHSPVYLRVNRLLDVVAGLTLGLAFIVAVPFVAIGNLLGNRGPLIYSQPRVGKLGEEFRIHKLRTMVPLRNAGDQAEETTKTPWTEKDDPRVTPFGKVLRKLHIDELPQAANILRGDLSLVGPRPEQPSYVAELSAIIPFYDHRHLVKPGLTGWAQINLGYTSDSQGAREKLQYEFYYLRNQSLPFDLRIVILTLRSLVALRKAR</sequence>
<organism evidence="4 5">
    <name type="scientific">Candidatus Neomicrothrix subdominans</name>
    <dbReference type="NCBI Taxonomy" id="2954438"/>
    <lineage>
        <taxon>Bacteria</taxon>
        <taxon>Bacillati</taxon>
        <taxon>Actinomycetota</taxon>
        <taxon>Acidimicrobiia</taxon>
        <taxon>Acidimicrobiales</taxon>
        <taxon>Microthrixaceae</taxon>
        <taxon>Candidatus Neomicrothrix</taxon>
    </lineage>
</organism>
<dbReference type="AlphaFoldDB" id="A0A936TFC9"/>
<keyword evidence="2" id="KW-0812">Transmembrane</keyword>
<name>A0A936TFC9_9ACTN</name>
<dbReference type="EMBL" id="JADJZA010000007">
    <property type="protein sequence ID" value="MBK9297942.1"/>
    <property type="molecule type" value="Genomic_DNA"/>
</dbReference>
<evidence type="ECO:0000313" key="4">
    <source>
        <dbReference type="EMBL" id="MBK9297942.1"/>
    </source>
</evidence>
<feature type="transmembrane region" description="Helical" evidence="2">
    <location>
        <begin position="40"/>
        <end position="59"/>
    </location>
</feature>
<dbReference type="InterPro" id="IPR003362">
    <property type="entry name" value="Bact_transf"/>
</dbReference>
<proteinExistence type="inferred from homology"/>
<comment type="caution">
    <text evidence="4">The sequence shown here is derived from an EMBL/GenBank/DDBJ whole genome shotgun (WGS) entry which is preliminary data.</text>
</comment>
<evidence type="ECO:0000259" key="3">
    <source>
        <dbReference type="Pfam" id="PF02397"/>
    </source>
</evidence>
<dbReference type="Proteomes" id="UP000727993">
    <property type="component" value="Unassembled WGS sequence"/>
</dbReference>
<evidence type="ECO:0000256" key="1">
    <source>
        <dbReference type="ARBA" id="ARBA00006464"/>
    </source>
</evidence>